<dbReference type="PANTHER" id="PTHR13218">
    <property type="entry name" value="TRANSCRIPTION INITIATION FACTOR TFIID SUBUNIT 11-RELATED"/>
    <property type="match status" value="1"/>
</dbReference>
<sequence length="359" mass="38038">MTSPPRIPSAGSPPYPIPSSLPQSKKRPAQGLSIASSIPSAKRRKSTFHSGISTPGGSHPLRQTSFPPEESVLDTSAIRSPSVESDVTAVTGNRSVITTATGIRGKRGRKRKPEGSIGNAKTTTQPGGDGTSAKGGGEDVEEDEDEEEAGEGFINDGDAVDDITEKENLAVLIGAFNNDQIERYAAFRRNILRKETVRKIANQTLSQSVPPAVITTINGYTKLFIGSLVDRAREVQRQYSGLLPTPSPITNGGSKKNPNLHLEMDPEVGGSSSFDSGLFSPSTLQPSPFASHTQSNTQTSSGQHTEEALGPLLPDHLREAFRRYKRDGEAGGTGLEGLSLPLGVKGAGTARLGGRRLFM</sequence>
<name>A0A8H3PEP1_9LECA</name>
<dbReference type="InterPro" id="IPR045127">
    <property type="entry name" value="TAF11-like"/>
</dbReference>
<feature type="compositionally biased region" description="Polar residues" evidence="6">
    <location>
        <begin position="283"/>
        <end position="303"/>
    </location>
</feature>
<dbReference type="OrthoDB" id="28335at2759"/>
<dbReference type="Proteomes" id="UP000664521">
    <property type="component" value="Unassembled WGS sequence"/>
</dbReference>
<protein>
    <recommendedName>
        <fullName evidence="7">TAFII28-like protein domain-containing protein</fullName>
    </recommendedName>
</protein>
<dbReference type="Gene3D" id="1.10.20.10">
    <property type="entry name" value="Histone, subunit A"/>
    <property type="match status" value="1"/>
</dbReference>
<proteinExistence type="inferred from homology"/>
<feature type="compositionally biased region" description="Pro residues" evidence="6">
    <location>
        <begin position="1"/>
        <end position="19"/>
    </location>
</feature>
<comment type="subcellular location">
    <subcellularLocation>
        <location evidence="1">Nucleus</location>
    </subcellularLocation>
</comment>
<evidence type="ECO:0000259" key="7">
    <source>
        <dbReference type="Pfam" id="PF04719"/>
    </source>
</evidence>
<dbReference type="InterPro" id="IPR006809">
    <property type="entry name" value="TAFII28_dom"/>
</dbReference>
<dbReference type="GO" id="GO:0051123">
    <property type="term" value="P:RNA polymerase II preinitiation complex assembly"/>
    <property type="evidence" value="ECO:0007669"/>
    <property type="project" value="InterPro"/>
</dbReference>
<dbReference type="PANTHER" id="PTHR13218:SF8">
    <property type="entry name" value="TRANSCRIPTION INITIATION FACTOR TFIID SUBUNIT 11"/>
    <property type="match status" value="1"/>
</dbReference>
<keyword evidence="5" id="KW-0539">Nucleus</keyword>
<feature type="compositionally biased region" description="Acidic residues" evidence="6">
    <location>
        <begin position="138"/>
        <end position="150"/>
    </location>
</feature>
<dbReference type="CDD" id="cd08048">
    <property type="entry name" value="HFD_TAF11"/>
    <property type="match status" value="1"/>
</dbReference>
<feature type="region of interest" description="Disordered" evidence="6">
    <location>
        <begin position="1"/>
        <end position="160"/>
    </location>
</feature>
<evidence type="ECO:0000313" key="8">
    <source>
        <dbReference type="EMBL" id="CAF9939616.1"/>
    </source>
</evidence>
<dbReference type="Pfam" id="PF04719">
    <property type="entry name" value="TAFII28"/>
    <property type="match status" value="1"/>
</dbReference>
<dbReference type="GO" id="GO:0005669">
    <property type="term" value="C:transcription factor TFIID complex"/>
    <property type="evidence" value="ECO:0007669"/>
    <property type="project" value="InterPro"/>
</dbReference>
<dbReference type="GO" id="GO:0046982">
    <property type="term" value="F:protein heterodimerization activity"/>
    <property type="evidence" value="ECO:0007669"/>
    <property type="project" value="InterPro"/>
</dbReference>
<evidence type="ECO:0000256" key="1">
    <source>
        <dbReference type="ARBA" id="ARBA00004123"/>
    </source>
</evidence>
<keyword evidence="4" id="KW-0804">Transcription</keyword>
<evidence type="ECO:0000256" key="6">
    <source>
        <dbReference type="SAM" id="MobiDB-lite"/>
    </source>
</evidence>
<keyword evidence="9" id="KW-1185">Reference proteome</keyword>
<feature type="compositionally biased region" description="Low complexity" evidence="6">
    <location>
        <begin position="269"/>
        <end position="282"/>
    </location>
</feature>
<gene>
    <name evidence="8" type="ORF">HETSPECPRED_001832</name>
</gene>
<organism evidence="8 9">
    <name type="scientific">Heterodermia speciosa</name>
    <dbReference type="NCBI Taxonomy" id="116794"/>
    <lineage>
        <taxon>Eukaryota</taxon>
        <taxon>Fungi</taxon>
        <taxon>Dikarya</taxon>
        <taxon>Ascomycota</taxon>
        <taxon>Pezizomycotina</taxon>
        <taxon>Lecanoromycetes</taxon>
        <taxon>OSLEUM clade</taxon>
        <taxon>Lecanoromycetidae</taxon>
        <taxon>Caliciales</taxon>
        <taxon>Physciaceae</taxon>
        <taxon>Heterodermia</taxon>
    </lineage>
</organism>
<evidence type="ECO:0000313" key="9">
    <source>
        <dbReference type="Proteomes" id="UP000664521"/>
    </source>
</evidence>
<evidence type="ECO:0000256" key="5">
    <source>
        <dbReference type="ARBA" id="ARBA00023242"/>
    </source>
</evidence>
<dbReference type="EMBL" id="CAJPDS010000134">
    <property type="protein sequence ID" value="CAF9939616.1"/>
    <property type="molecule type" value="Genomic_DNA"/>
</dbReference>
<comment type="similarity">
    <text evidence="2">Belongs to the TAF11 family.</text>
</comment>
<dbReference type="AlphaFoldDB" id="A0A8H3PEP1"/>
<comment type="caution">
    <text evidence="8">The sequence shown here is derived from an EMBL/GenBank/DDBJ whole genome shotgun (WGS) entry which is preliminary data.</text>
</comment>
<feature type="compositionally biased region" description="Polar residues" evidence="6">
    <location>
        <begin position="48"/>
        <end position="66"/>
    </location>
</feature>
<reference evidence="8" key="1">
    <citation type="submission" date="2021-03" db="EMBL/GenBank/DDBJ databases">
        <authorList>
            <person name="Tagirdzhanova G."/>
        </authorList>
    </citation>
    <scope>NUCLEOTIDE SEQUENCE</scope>
</reference>
<evidence type="ECO:0000256" key="2">
    <source>
        <dbReference type="ARBA" id="ARBA00009788"/>
    </source>
</evidence>
<accession>A0A8H3PEP1</accession>
<dbReference type="SUPFAM" id="SSF47113">
    <property type="entry name" value="Histone-fold"/>
    <property type="match status" value="1"/>
</dbReference>
<dbReference type="GO" id="GO:0016251">
    <property type="term" value="F:RNA polymerase II general transcription initiation factor activity"/>
    <property type="evidence" value="ECO:0007669"/>
    <property type="project" value="TreeGrafter"/>
</dbReference>
<evidence type="ECO:0000256" key="3">
    <source>
        <dbReference type="ARBA" id="ARBA00023015"/>
    </source>
</evidence>
<feature type="domain" description="TAFII28-like protein" evidence="7">
    <location>
        <begin position="172"/>
        <end position="239"/>
    </location>
</feature>
<keyword evidence="3" id="KW-0805">Transcription regulation</keyword>
<evidence type="ECO:0000256" key="4">
    <source>
        <dbReference type="ARBA" id="ARBA00023163"/>
    </source>
</evidence>
<dbReference type="InterPro" id="IPR009072">
    <property type="entry name" value="Histone-fold"/>
</dbReference>
<feature type="compositionally biased region" description="Polar residues" evidence="6">
    <location>
        <begin position="73"/>
        <end position="101"/>
    </location>
</feature>
<feature type="region of interest" description="Disordered" evidence="6">
    <location>
        <begin position="240"/>
        <end position="312"/>
    </location>
</feature>
<feature type="compositionally biased region" description="Polar residues" evidence="6">
    <location>
        <begin position="248"/>
        <end position="257"/>
    </location>
</feature>